<keyword evidence="3" id="KW-1185">Reference proteome</keyword>
<name>A0AAV8CX01_9POAL</name>
<evidence type="ECO:0000259" key="1">
    <source>
        <dbReference type="PROSITE" id="PS50181"/>
    </source>
</evidence>
<dbReference type="Pfam" id="PF00646">
    <property type="entry name" value="F-box"/>
    <property type="match status" value="1"/>
</dbReference>
<accession>A0AAV8CX01</accession>
<dbReference type="SMART" id="SM00256">
    <property type="entry name" value="FBOX"/>
    <property type="match status" value="1"/>
</dbReference>
<dbReference type="InterPro" id="IPR053781">
    <property type="entry name" value="F-box_AtFBL13-like"/>
</dbReference>
<proteinExistence type="predicted"/>
<evidence type="ECO:0000313" key="2">
    <source>
        <dbReference type="EMBL" id="KAJ4759951.1"/>
    </source>
</evidence>
<dbReference type="Gene3D" id="1.20.1280.50">
    <property type="match status" value="1"/>
</dbReference>
<dbReference type="AlphaFoldDB" id="A0AAV8CX01"/>
<protein>
    <recommendedName>
        <fullName evidence="1">F-box domain-containing protein</fullName>
    </recommendedName>
</protein>
<dbReference type="Proteomes" id="UP001140206">
    <property type="component" value="Chromosome 4"/>
</dbReference>
<dbReference type="EMBL" id="JAMFTS010000004">
    <property type="protein sequence ID" value="KAJ4759951.1"/>
    <property type="molecule type" value="Genomic_DNA"/>
</dbReference>
<gene>
    <name evidence="2" type="ORF">LUZ62_070326</name>
</gene>
<feature type="domain" description="F-box" evidence="1">
    <location>
        <begin position="5"/>
        <end position="40"/>
    </location>
</feature>
<sequence length="121" mass="13986">MNETIDRLSSLPDDILIHILSFLRTREAVQTCILSKRWRNTWASVPVLNFHVSDYNENESWKFDQFVNGVLENRGPALLDTIISSRYVGDRYIDPPPIGWLHRATLLMPRVISVDIPDCYG</sequence>
<dbReference type="CDD" id="cd22160">
    <property type="entry name" value="F-box_AtFBL13-like"/>
    <property type="match status" value="1"/>
</dbReference>
<dbReference type="PROSITE" id="PS50181">
    <property type="entry name" value="FBOX"/>
    <property type="match status" value="1"/>
</dbReference>
<dbReference type="InterPro" id="IPR053197">
    <property type="entry name" value="F-box_SCFL_complex_component"/>
</dbReference>
<evidence type="ECO:0000313" key="3">
    <source>
        <dbReference type="Proteomes" id="UP001140206"/>
    </source>
</evidence>
<comment type="caution">
    <text evidence="2">The sequence shown here is derived from an EMBL/GenBank/DDBJ whole genome shotgun (WGS) entry which is preliminary data.</text>
</comment>
<organism evidence="2 3">
    <name type="scientific">Rhynchospora pubera</name>
    <dbReference type="NCBI Taxonomy" id="906938"/>
    <lineage>
        <taxon>Eukaryota</taxon>
        <taxon>Viridiplantae</taxon>
        <taxon>Streptophyta</taxon>
        <taxon>Embryophyta</taxon>
        <taxon>Tracheophyta</taxon>
        <taxon>Spermatophyta</taxon>
        <taxon>Magnoliopsida</taxon>
        <taxon>Liliopsida</taxon>
        <taxon>Poales</taxon>
        <taxon>Cyperaceae</taxon>
        <taxon>Cyperoideae</taxon>
        <taxon>Rhynchosporeae</taxon>
        <taxon>Rhynchospora</taxon>
    </lineage>
</organism>
<dbReference type="PANTHER" id="PTHR34223">
    <property type="entry name" value="OS11G0201299 PROTEIN"/>
    <property type="match status" value="1"/>
</dbReference>
<reference evidence="2" key="1">
    <citation type="submission" date="2022-08" db="EMBL/GenBank/DDBJ databases">
        <authorList>
            <person name="Marques A."/>
        </authorList>
    </citation>
    <scope>NUCLEOTIDE SEQUENCE</scope>
    <source>
        <strain evidence="2">RhyPub2mFocal</strain>
        <tissue evidence="2">Leaves</tissue>
    </source>
</reference>
<dbReference type="SUPFAM" id="SSF81383">
    <property type="entry name" value="F-box domain"/>
    <property type="match status" value="1"/>
</dbReference>
<dbReference type="InterPro" id="IPR036047">
    <property type="entry name" value="F-box-like_dom_sf"/>
</dbReference>
<dbReference type="InterPro" id="IPR001810">
    <property type="entry name" value="F-box_dom"/>
</dbReference>